<reference evidence="3 4" key="1">
    <citation type="submission" date="2019-07" db="EMBL/GenBank/DDBJ databases">
        <title>Genomics analysis of Aphanomyces spp. identifies a new class of oomycete effector associated with host adaptation.</title>
        <authorList>
            <person name="Gaulin E."/>
        </authorList>
    </citation>
    <scope>NUCLEOTIDE SEQUENCE [LARGE SCALE GENOMIC DNA]</scope>
    <source>
        <strain evidence="3 4">ATCC 201684</strain>
    </source>
</reference>
<evidence type="ECO:0000313" key="3">
    <source>
        <dbReference type="EMBL" id="KAF0734975.1"/>
    </source>
</evidence>
<dbReference type="EMBL" id="VJMJ01000102">
    <property type="protein sequence ID" value="KAF0734975.1"/>
    <property type="molecule type" value="Genomic_DNA"/>
</dbReference>
<gene>
    <name evidence="3" type="ORF">Ae201684_008448</name>
</gene>
<sequence>MMPTQQMKMNMLKRTLDYEADKENIPMFSTVTKDQFGLTEKRLIHDKLAGPSPYNAVKSNWTIEDEVKMKALVHEYGTKNWNEIALHFTNKSGRQCHERWKQMCESAVTPKKIGMTSGSFNFTKALAAMRKNLANNSSIKSTPPSIRRLSQTPGILGRSPAFSHGHSAAMNSLTSPRIDKVSKLNCIADKLKFRQEQNFSDEKSYVPNSPMDISHKRKIDSLCELYGVGTDEIEYRTFIRRPPPPPEGYMPRRILPGTKRQRIVETKTRSDSDFPWMKWTGNSLENSLLDMIEWRYPKHSAKEQIAAINKTILKGKRRLESK</sequence>
<evidence type="ECO:0000313" key="4">
    <source>
        <dbReference type="Proteomes" id="UP000481153"/>
    </source>
</evidence>
<keyword evidence="4" id="KW-1185">Reference proteome</keyword>
<dbReference type="PROSITE" id="PS51294">
    <property type="entry name" value="HTH_MYB"/>
    <property type="match status" value="1"/>
</dbReference>
<dbReference type="AlphaFoldDB" id="A0A6G0X548"/>
<feature type="domain" description="Myb-like" evidence="1">
    <location>
        <begin position="58"/>
        <end position="104"/>
    </location>
</feature>
<proteinExistence type="predicted"/>
<dbReference type="InterPro" id="IPR001005">
    <property type="entry name" value="SANT/Myb"/>
</dbReference>
<protein>
    <submittedName>
        <fullName evidence="3">Uncharacterized protein</fullName>
    </submittedName>
</protein>
<dbReference type="InterPro" id="IPR009057">
    <property type="entry name" value="Homeodomain-like_sf"/>
</dbReference>
<name>A0A6G0X548_9STRA</name>
<dbReference type="SUPFAM" id="SSF46689">
    <property type="entry name" value="Homeodomain-like"/>
    <property type="match status" value="1"/>
</dbReference>
<comment type="caution">
    <text evidence="3">The sequence shown here is derived from an EMBL/GenBank/DDBJ whole genome shotgun (WGS) entry which is preliminary data.</text>
</comment>
<dbReference type="PROSITE" id="PS50090">
    <property type="entry name" value="MYB_LIKE"/>
    <property type="match status" value="1"/>
</dbReference>
<evidence type="ECO:0000259" key="1">
    <source>
        <dbReference type="PROSITE" id="PS50090"/>
    </source>
</evidence>
<organism evidence="3 4">
    <name type="scientific">Aphanomyces euteiches</name>
    <dbReference type="NCBI Taxonomy" id="100861"/>
    <lineage>
        <taxon>Eukaryota</taxon>
        <taxon>Sar</taxon>
        <taxon>Stramenopiles</taxon>
        <taxon>Oomycota</taxon>
        <taxon>Saprolegniomycetes</taxon>
        <taxon>Saprolegniales</taxon>
        <taxon>Verrucalvaceae</taxon>
        <taxon>Aphanomyces</taxon>
    </lineage>
</organism>
<dbReference type="Proteomes" id="UP000481153">
    <property type="component" value="Unassembled WGS sequence"/>
</dbReference>
<dbReference type="InterPro" id="IPR017930">
    <property type="entry name" value="Myb_dom"/>
</dbReference>
<dbReference type="SMART" id="SM00717">
    <property type="entry name" value="SANT"/>
    <property type="match status" value="1"/>
</dbReference>
<feature type="domain" description="HTH myb-type" evidence="2">
    <location>
        <begin position="57"/>
        <end position="108"/>
    </location>
</feature>
<dbReference type="CDD" id="cd00167">
    <property type="entry name" value="SANT"/>
    <property type="match status" value="1"/>
</dbReference>
<dbReference type="Pfam" id="PF00249">
    <property type="entry name" value="Myb_DNA-binding"/>
    <property type="match status" value="1"/>
</dbReference>
<evidence type="ECO:0000259" key="2">
    <source>
        <dbReference type="PROSITE" id="PS51294"/>
    </source>
</evidence>
<accession>A0A6G0X548</accession>
<dbReference type="Gene3D" id="1.10.10.60">
    <property type="entry name" value="Homeodomain-like"/>
    <property type="match status" value="1"/>
</dbReference>